<dbReference type="Proteomes" id="UP000261420">
    <property type="component" value="Unplaced"/>
</dbReference>
<dbReference type="Ensembl" id="ENSSDUT00000010769.1">
    <property type="protein sequence ID" value="ENSSDUP00000010572.1"/>
    <property type="gene ID" value="ENSSDUG00000007701.1"/>
</dbReference>
<name>A0A3B4TWZ3_SERDU</name>
<evidence type="ECO:0000313" key="2">
    <source>
        <dbReference type="Proteomes" id="UP000261420"/>
    </source>
</evidence>
<dbReference type="PANTHER" id="PTHR33331">
    <property type="entry name" value="COILED-COIL DOMAIN-CONTAINING PROTEIN 162"/>
    <property type="match status" value="1"/>
</dbReference>
<reference evidence="1" key="1">
    <citation type="submission" date="2025-08" db="UniProtKB">
        <authorList>
            <consortium name="Ensembl"/>
        </authorList>
    </citation>
    <scope>IDENTIFICATION</scope>
</reference>
<dbReference type="InterPro" id="IPR040401">
    <property type="entry name" value="CCDC162"/>
</dbReference>
<accession>A0A3B4TWZ3</accession>
<sequence length="591" mass="67238">INKLACATALRHTLQIVSALHDIIYYLVSFSRLGNTENPCSWRRGQEAPGSLLVADWGGTEGIGAELLEIQRQVERLSDPSCPESVGRLLQQRRQVLLLQFDTAVRHLIREAFLSSGDVASYQSVSDNMAAALPLLSDIIQTDVFSLTLPVPRPLEARGRQAQTMYSWRSFISCHGLFPLHVWDIPSIEYCMQLCLSGLSDCSRLQANAAVLGVSLLMEDVLNSGRDARPVRLHGNKDDLLHDGKPNEVKDCVTPLSNSWWLLFYYLNWFYLLSRAEIFYPSMRALAQHMGKERGYEVVVSGSQSLLPPPGASEVDVKAWQLHRLLESTECDMIKAVQRRINRELTLVLSERTRQDTCLPTELWKKAPVKYSLSPERPQMVETFIQQLMEGAEEAEGQVGKRQLPATDNKLLMDYYYHNGCSQTEELQAARHQSAQESRSRQEVDSYRVQSLEQMRADVEERDRQLRALGEQLDRGGRMNQLQRRHSVKGQLHQERCLKQEAFEQVAKLKNHVNDMEAAFSRCTTGTYSQFDGVSRASLDTSDQQSSLSSETFSICFNQFDPTFHSLLSLYLFFLRPKQDLLHAVSRQIEH</sequence>
<dbReference type="PANTHER" id="PTHR33331:SF13">
    <property type="entry name" value="COILED-COIL DOMAIN CONTAINING 162"/>
    <property type="match status" value="1"/>
</dbReference>
<dbReference type="GeneTree" id="ENSGT00940000163170"/>
<protein>
    <submittedName>
        <fullName evidence="1">Uncharacterized protein</fullName>
    </submittedName>
</protein>
<keyword evidence="2" id="KW-1185">Reference proteome</keyword>
<evidence type="ECO:0000313" key="1">
    <source>
        <dbReference type="Ensembl" id="ENSSDUP00000010572.1"/>
    </source>
</evidence>
<proteinExistence type="predicted"/>
<reference evidence="1" key="2">
    <citation type="submission" date="2025-09" db="UniProtKB">
        <authorList>
            <consortium name="Ensembl"/>
        </authorList>
    </citation>
    <scope>IDENTIFICATION</scope>
</reference>
<dbReference type="AlphaFoldDB" id="A0A3B4TWZ3"/>
<organism evidence="1 2">
    <name type="scientific">Seriola dumerili</name>
    <name type="common">Greater amberjack</name>
    <name type="synonym">Caranx dumerili</name>
    <dbReference type="NCBI Taxonomy" id="41447"/>
    <lineage>
        <taxon>Eukaryota</taxon>
        <taxon>Metazoa</taxon>
        <taxon>Chordata</taxon>
        <taxon>Craniata</taxon>
        <taxon>Vertebrata</taxon>
        <taxon>Euteleostomi</taxon>
        <taxon>Actinopterygii</taxon>
        <taxon>Neopterygii</taxon>
        <taxon>Teleostei</taxon>
        <taxon>Neoteleostei</taxon>
        <taxon>Acanthomorphata</taxon>
        <taxon>Carangaria</taxon>
        <taxon>Carangiformes</taxon>
        <taxon>Carangidae</taxon>
        <taxon>Seriola</taxon>
    </lineage>
</organism>